<gene>
    <name evidence="1" type="ORF">MSAN_00886500</name>
</gene>
<evidence type="ECO:0000313" key="1">
    <source>
        <dbReference type="EMBL" id="KAF7366303.1"/>
    </source>
</evidence>
<protein>
    <submittedName>
        <fullName evidence="1">Uncharacterized protein</fullName>
    </submittedName>
</protein>
<reference evidence="1" key="1">
    <citation type="submission" date="2020-05" db="EMBL/GenBank/DDBJ databases">
        <title>Mycena genomes resolve the evolution of fungal bioluminescence.</title>
        <authorList>
            <person name="Tsai I.J."/>
        </authorList>
    </citation>
    <scope>NUCLEOTIDE SEQUENCE</scope>
    <source>
        <strain evidence="1">160909Yilan</strain>
    </source>
</reference>
<sequence length="119" mass="13068">MFPSSSPDLAYVPQLFHKSQIHVVVAGASPREYILFFGAHTSLSPVSCLRSLSSSSSSEIRTTKTNFEFLQIIVIRELAPAPITAQDDRSALVRVLEPDSSLASARPSNNFIHIFHNAQ</sequence>
<organism evidence="1 2">
    <name type="scientific">Mycena sanguinolenta</name>
    <dbReference type="NCBI Taxonomy" id="230812"/>
    <lineage>
        <taxon>Eukaryota</taxon>
        <taxon>Fungi</taxon>
        <taxon>Dikarya</taxon>
        <taxon>Basidiomycota</taxon>
        <taxon>Agaricomycotina</taxon>
        <taxon>Agaricomycetes</taxon>
        <taxon>Agaricomycetidae</taxon>
        <taxon>Agaricales</taxon>
        <taxon>Marasmiineae</taxon>
        <taxon>Mycenaceae</taxon>
        <taxon>Mycena</taxon>
    </lineage>
</organism>
<proteinExistence type="predicted"/>
<dbReference type="EMBL" id="JACAZH010000006">
    <property type="protein sequence ID" value="KAF7366303.1"/>
    <property type="molecule type" value="Genomic_DNA"/>
</dbReference>
<dbReference type="Proteomes" id="UP000623467">
    <property type="component" value="Unassembled WGS sequence"/>
</dbReference>
<name>A0A8H6YSC2_9AGAR</name>
<comment type="caution">
    <text evidence="1">The sequence shown here is derived from an EMBL/GenBank/DDBJ whole genome shotgun (WGS) entry which is preliminary data.</text>
</comment>
<accession>A0A8H6YSC2</accession>
<keyword evidence="2" id="KW-1185">Reference proteome</keyword>
<evidence type="ECO:0000313" key="2">
    <source>
        <dbReference type="Proteomes" id="UP000623467"/>
    </source>
</evidence>
<dbReference type="AlphaFoldDB" id="A0A8H6YSC2"/>